<protein>
    <submittedName>
        <fullName evidence="1">Uncharacterized protein</fullName>
    </submittedName>
</protein>
<name>A0ABD0L6R2_9CAEN</name>
<feature type="non-terminal residue" evidence="1">
    <location>
        <position position="57"/>
    </location>
</feature>
<dbReference type="AlphaFoldDB" id="A0ABD0L6R2"/>
<accession>A0ABD0L6R2</accession>
<evidence type="ECO:0000313" key="1">
    <source>
        <dbReference type="EMBL" id="KAK7495221.1"/>
    </source>
</evidence>
<reference evidence="1 2" key="1">
    <citation type="journal article" date="2023" name="Sci. Data">
        <title>Genome assembly of the Korean intertidal mud-creeper Batillaria attramentaria.</title>
        <authorList>
            <person name="Patra A.K."/>
            <person name="Ho P.T."/>
            <person name="Jun S."/>
            <person name="Lee S.J."/>
            <person name="Kim Y."/>
            <person name="Won Y.J."/>
        </authorList>
    </citation>
    <scope>NUCLEOTIDE SEQUENCE [LARGE SCALE GENOMIC DNA]</scope>
    <source>
        <strain evidence="1">Wonlab-2016</strain>
    </source>
</reference>
<proteinExistence type="predicted"/>
<gene>
    <name evidence="1" type="ORF">BaRGS_00013631</name>
</gene>
<dbReference type="Proteomes" id="UP001519460">
    <property type="component" value="Unassembled WGS sequence"/>
</dbReference>
<organism evidence="1 2">
    <name type="scientific">Batillaria attramentaria</name>
    <dbReference type="NCBI Taxonomy" id="370345"/>
    <lineage>
        <taxon>Eukaryota</taxon>
        <taxon>Metazoa</taxon>
        <taxon>Spiralia</taxon>
        <taxon>Lophotrochozoa</taxon>
        <taxon>Mollusca</taxon>
        <taxon>Gastropoda</taxon>
        <taxon>Caenogastropoda</taxon>
        <taxon>Sorbeoconcha</taxon>
        <taxon>Cerithioidea</taxon>
        <taxon>Batillariidae</taxon>
        <taxon>Batillaria</taxon>
    </lineage>
</organism>
<evidence type="ECO:0000313" key="2">
    <source>
        <dbReference type="Proteomes" id="UP001519460"/>
    </source>
</evidence>
<keyword evidence="2" id="KW-1185">Reference proteome</keyword>
<dbReference type="EMBL" id="JACVVK020000077">
    <property type="protein sequence ID" value="KAK7495221.1"/>
    <property type="molecule type" value="Genomic_DNA"/>
</dbReference>
<comment type="caution">
    <text evidence="1">The sequence shown here is derived from an EMBL/GenBank/DDBJ whole genome shotgun (WGS) entry which is preliminary data.</text>
</comment>
<sequence length="57" mass="6686">MKVITKARHRQGNEEDANASCKLLSLKRTYYQRPYLRSLLLLLTDRQSSVIKYQISS</sequence>